<feature type="domain" description="WRKY19-like zinc finger" evidence="2">
    <location>
        <begin position="183"/>
        <end position="206"/>
    </location>
</feature>
<dbReference type="Proteomes" id="UP000011713">
    <property type="component" value="Unassembled WGS sequence"/>
</dbReference>
<feature type="compositionally biased region" description="Low complexity" evidence="1">
    <location>
        <begin position="63"/>
        <end position="82"/>
    </location>
</feature>
<organism evidence="3 4">
    <name type="scientific">Hyaloperonospora arabidopsidis (strain Emoy2)</name>
    <name type="common">Downy mildew agent</name>
    <name type="synonym">Peronospora arabidopsidis</name>
    <dbReference type="NCBI Taxonomy" id="559515"/>
    <lineage>
        <taxon>Eukaryota</taxon>
        <taxon>Sar</taxon>
        <taxon>Stramenopiles</taxon>
        <taxon>Oomycota</taxon>
        <taxon>Peronosporomycetes</taxon>
        <taxon>Peronosporales</taxon>
        <taxon>Peronosporaceae</taxon>
        <taxon>Hyaloperonospora</taxon>
    </lineage>
</organism>
<sequence>MAFASSTSSSTSHIATPHAAAMQLQDSSAALDASVTSQAGYNYDPATYHQYAQERSMHDQGSHKSNSSTASSSSKATTSSASQPKERLNADKLRPKLEATTSPTSVAKVQNSLSASAASRALSTPTVRNEALKSNRLCTMPGCTKRVRSKGLCKAHGGGRRCMVDGCERSSQGQGLCIRHGGGKRCTQSGCTKASQSNGLCKAHGGGLRCQSAGCTKSSQGGGFCRAHGGGQRCEKEGCNKGAQRGGFCAGHGGSRFCQHPDCTKNDRGGGFCAEHGGGKRCDHAGCNKPARKKGKCSYHANATKGKLSKDQLATAGVGSGVSLPQHMMDMRQITTPTFAMGVKDLRDPHVAASQVDAQRAAYVQQQRLEMDMRYKSYEGANAGQYLQIHADQRSYEPISLQAGGVARHYMAADNGALPPVSSGSMYKPSGAMERQTYGPRGTQEQMKNPYSQHWATKPELSQHHPDARVDYFDVKEQQQPPQQAGHHHPYSTQSSQYHHHLSAADSAAAAAAYGQQQQQQQPPRAFYSQQQPPSAAPSDQPASQQQNMMYYSANGYPQHQMHSMQTQQQMQML</sequence>
<feature type="compositionally biased region" description="Low complexity" evidence="1">
    <location>
        <begin position="112"/>
        <end position="123"/>
    </location>
</feature>
<feature type="region of interest" description="Disordered" evidence="1">
    <location>
        <begin position="477"/>
        <end position="546"/>
    </location>
</feature>
<dbReference type="AlphaFoldDB" id="M4BAL1"/>
<reference evidence="3" key="2">
    <citation type="submission" date="2015-06" db="UniProtKB">
        <authorList>
            <consortium name="EnsemblProtists"/>
        </authorList>
    </citation>
    <scope>IDENTIFICATION</scope>
    <source>
        <strain evidence="3">Emoy2</strain>
    </source>
</reference>
<feature type="compositionally biased region" description="Polar residues" evidence="1">
    <location>
        <begin position="99"/>
        <end position="111"/>
    </location>
</feature>
<feature type="domain" description="WRKY19-like zinc finger" evidence="2">
    <location>
        <begin position="256"/>
        <end position="278"/>
    </location>
</feature>
<accession>M4BAL1</accession>
<feature type="region of interest" description="Disordered" evidence="1">
    <location>
        <begin position="421"/>
        <end position="450"/>
    </location>
</feature>
<dbReference type="EMBL" id="JH598070">
    <property type="status" value="NOT_ANNOTATED_CDS"/>
    <property type="molecule type" value="Genomic_DNA"/>
</dbReference>
<feature type="region of interest" description="Disordered" evidence="1">
    <location>
        <begin position="54"/>
        <end position="125"/>
    </location>
</feature>
<keyword evidence="4" id="KW-1185">Reference proteome</keyword>
<protein>
    <recommendedName>
        <fullName evidence="2">WRKY19-like zinc finger domain-containing protein</fullName>
    </recommendedName>
</protein>
<feature type="compositionally biased region" description="Basic and acidic residues" evidence="1">
    <location>
        <begin position="84"/>
        <end position="97"/>
    </location>
</feature>
<evidence type="ECO:0000313" key="3">
    <source>
        <dbReference type="EnsemblProtists" id="HpaP803321"/>
    </source>
</evidence>
<feature type="domain" description="WRKY19-like zinc finger" evidence="2">
    <location>
        <begin position="207"/>
        <end position="230"/>
    </location>
</feature>
<feature type="domain" description="WRKY19-like zinc finger" evidence="2">
    <location>
        <begin position="231"/>
        <end position="254"/>
    </location>
</feature>
<dbReference type="Pfam" id="PF24906">
    <property type="entry name" value="Zf_WRKY19"/>
    <property type="match status" value="6"/>
</dbReference>
<dbReference type="eggNOG" id="ENOG502RUC1">
    <property type="taxonomic scope" value="Eukaryota"/>
</dbReference>
<feature type="domain" description="WRKY19-like zinc finger" evidence="2">
    <location>
        <begin position="159"/>
        <end position="182"/>
    </location>
</feature>
<dbReference type="EnsemblProtists" id="HpaT803321">
    <property type="protein sequence ID" value="HpaP803321"/>
    <property type="gene ID" value="HpaG803321"/>
</dbReference>
<feature type="domain" description="WRKY19-like zinc finger" evidence="2">
    <location>
        <begin position="136"/>
        <end position="158"/>
    </location>
</feature>
<evidence type="ECO:0000313" key="4">
    <source>
        <dbReference type="Proteomes" id="UP000011713"/>
    </source>
</evidence>
<dbReference type="InterPro" id="IPR056866">
    <property type="entry name" value="Znf_WRKY19"/>
</dbReference>
<dbReference type="HOGENOM" id="CLU_484405_0_0_1"/>
<reference evidence="4" key="1">
    <citation type="journal article" date="2010" name="Science">
        <title>Signatures of adaptation to obligate biotrophy in the Hyaloperonospora arabidopsidis genome.</title>
        <authorList>
            <person name="Baxter L."/>
            <person name="Tripathy S."/>
            <person name="Ishaque N."/>
            <person name="Boot N."/>
            <person name="Cabral A."/>
            <person name="Kemen E."/>
            <person name="Thines M."/>
            <person name="Ah-Fong A."/>
            <person name="Anderson R."/>
            <person name="Badejoko W."/>
            <person name="Bittner-Eddy P."/>
            <person name="Boore J.L."/>
            <person name="Chibucos M.C."/>
            <person name="Coates M."/>
            <person name="Dehal P."/>
            <person name="Delehaunty K."/>
            <person name="Dong S."/>
            <person name="Downton P."/>
            <person name="Dumas B."/>
            <person name="Fabro G."/>
            <person name="Fronick C."/>
            <person name="Fuerstenberg S.I."/>
            <person name="Fulton L."/>
            <person name="Gaulin E."/>
            <person name="Govers F."/>
            <person name="Hughes L."/>
            <person name="Humphray S."/>
            <person name="Jiang R.H."/>
            <person name="Judelson H."/>
            <person name="Kamoun S."/>
            <person name="Kyung K."/>
            <person name="Meijer H."/>
            <person name="Minx P."/>
            <person name="Morris P."/>
            <person name="Nelson J."/>
            <person name="Phuntumart V."/>
            <person name="Qutob D."/>
            <person name="Rehmany A."/>
            <person name="Rougon-Cardoso A."/>
            <person name="Ryden P."/>
            <person name="Torto-Alalibo T."/>
            <person name="Studholme D."/>
            <person name="Wang Y."/>
            <person name="Win J."/>
            <person name="Wood J."/>
            <person name="Clifton S.W."/>
            <person name="Rogers J."/>
            <person name="Van den Ackerveken G."/>
            <person name="Jones J.D."/>
            <person name="McDowell J.M."/>
            <person name="Beynon J."/>
            <person name="Tyler B.M."/>
        </authorList>
    </citation>
    <scope>NUCLEOTIDE SEQUENCE [LARGE SCALE GENOMIC DNA]</scope>
    <source>
        <strain evidence="4">Emoy2</strain>
    </source>
</reference>
<name>M4BAL1_HYAAE</name>
<dbReference type="PANTHER" id="PTHR31827">
    <property type="entry name" value="EMB|CAB89363.1"/>
    <property type="match status" value="1"/>
</dbReference>
<evidence type="ECO:0000256" key="1">
    <source>
        <dbReference type="SAM" id="MobiDB-lite"/>
    </source>
</evidence>
<dbReference type="InParanoid" id="M4BAL1"/>
<proteinExistence type="predicted"/>
<feature type="compositionally biased region" description="Low complexity" evidence="1">
    <location>
        <begin position="504"/>
        <end position="546"/>
    </location>
</feature>
<dbReference type="STRING" id="559515.M4BAL1"/>
<dbReference type="VEuPathDB" id="FungiDB:HpaG803321"/>
<evidence type="ECO:0000259" key="2">
    <source>
        <dbReference type="Pfam" id="PF24906"/>
    </source>
</evidence>
<dbReference type="PANTHER" id="PTHR31827:SF1">
    <property type="entry name" value="EMB|CAB89363.1"/>
    <property type="match status" value="1"/>
</dbReference>
<dbReference type="OMA" id="CSYHANA"/>